<dbReference type="InterPro" id="IPR002049">
    <property type="entry name" value="LE_dom"/>
</dbReference>
<dbReference type="AlphaFoldDB" id="A0ABD0KHB0"/>
<evidence type="ECO:0000259" key="8">
    <source>
        <dbReference type="PROSITE" id="PS50056"/>
    </source>
</evidence>
<comment type="catalytic activity">
    <reaction evidence="4">
        <text>O-phospho-L-tyrosyl-[protein] + H2O = L-tyrosyl-[protein] + phosphate</text>
        <dbReference type="Rhea" id="RHEA:10684"/>
        <dbReference type="Rhea" id="RHEA-COMP:10136"/>
        <dbReference type="Rhea" id="RHEA-COMP:20101"/>
        <dbReference type="ChEBI" id="CHEBI:15377"/>
        <dbReference type="ChEBI" id="CHEBI:43474"/>
        <dbReference type="ChEBI" id="CHEBI:46858"/>
        <dbReference type="ChEBI" id="CHEBI:61978"/>
        <dbReference type="EC" id="3.1.3.48"/>
    </reaction>
</comment>
<evidence type="ECO:0000256" key="6">
    <source>
        <dbReference type="SAM" id="Phobius"/>
    </source>
</evidence>
<evidence type="ECO:0000256" key="1">
    <source>
        <dbReference type="ARBA" id="ARBA00013064"/>
    </source>
</evidence>
<dbReference type="EMBL" id="JACVVK020000177">
    <property type="protein sequence ID" value="KAK7486583.1"/>
    <property type="molecule type" value="Genomic_DNA"/>
</dbReference>
<dbReference type="CDD" id="cd00055">
    <property type="entry name" value="EGF_Lam"/>
    <property type="match status" value="1"/>
</dbReference>
<feature type="domain" description="Tyrosine specific protein phosphatases" evidence="8">
    <location>
        <begin position="886"/>
        <end position="961"/>
    </location>
</feature>
<dbReference type="Pfam" id="PF00102">
    <property type="entry name" value="Y_phosphatase"/>
    <property type="match status" value="3"/>
</dbReference>
<dbReference type="Gene3D" id="3.90.190.10">
    <property type="entry name" value="Protein tyrosine phosphatase superfamily"/>
    <property type="match status" value="2"/>
</dbReference>
<feature type="compositionally biased region" description="Basic and acidic residues" evidence="5">
    <location>
        <begin position="256"/>
        <end position="266"/>
    </location>
</feature>
<dbReference type="InterPro" id="IPR029021">
    <property type="entry name" value="Prot-tyrosine_phosphatase-like"/>
</dbReference>
<feature type="transmembrane region" description="Helical" evidence="6">
    <location>
        <begin position="201"/>
        <end position="224"/>
    </location>
</feature>
<evidence type="ECO:0000313" key="10">
    <source>
        <dbReference type="Proteomes" id="UP001519460"/>
    </source>
</evidence>
<dbReference type="InterPro" id="IPR016130">
    <property type="entry name" value="Tyr_Pase_AS"/>
</dbReference>
<dbReference type="Proteomes" id="UP001519460">
    <property type="component" value="Unassembled WGS sequence"/>
</dbReference>
<dbReference type="SMART" id="SM00194">
    <property type="entry name" value="PTPc"/>
    <property type="match status" value="2"/>
</dbReference>
<dbReference type="EC" id="3.1.3.48" evidence="1"/>
<feature type="compositionally biased region" description="Polar residues" evidence="5">
    <location>
        <begin position="289"/>
        <end position="321"/>
    </location>
</feature>
<evidence type="ECO:0000256" key="4">
    <source>
        <dbReference type="ARBA" id="ARBA00051722"/>
    </source>
</evidence>
<dbReference type="CDD" id="cd00047">
    <property type="entry name" value="PTPc"/>
    <property type="match status" value="1"/>
</dbReference>
<sequence>DKIGYMRNRRVLLDGIPVFQFPDEITNPEQTTGGKLPARGQIVKITGATGYVALCEFQVDGCRENMWGGQCNMSCPSRCTVQCDRDTGDCEECRDNFAPPDCQGCKAGWHGELCNERCSDNCLPDNNGTITCEQDDATCTKECDSGYYLADSCKECGYCRDNDTCDNHNGHCPQGCRDGYGGDRCDIALEDPPDPDEDNTIYYVIGGVAAAVVLIAVVGAVLFLRRRRRIAKDRSATDRSNLQRSDSAPSIQGTGGDEKTKADKPLAHVKPLNRASPEADEPQGDTGHIYSNASALANPGTSETSSNTPAGISSAHNTQPEPTVVRTAAAAANPEGNNRPATTTSKPGPAPKRAPTARARPVYENFTLPNADSAAAIGDDVVPTTEEAPEPVARTSGGGRLKKSQTDEDFSEAAEDDVYNSEDLYASYKSLSSTQQLDPFQRYLVTRLGSGELEEEFDKLPKGMKQPHKIGLTEANKRKNRFKALCTYDFNRVILHKPEGDNSSDYINATYIKGCQRDKQYIATQGPRVNTIDDLWWMDKCEEYWPASGKSQTYGHVTVRSLEEQHRADYVIRSFVLNALGSERHVTQYHYMAWPDHGVPLAASLVDYWRYVKARATSTVPLLVHCSAGVGRTGTFIALDIASEKESRGDDVNVNEIVTQLREQRALMVQSEAQYKFLHEVILEAHTSRATRVTVAQFDSIFPDSIDENKDNARIDKEFQMLKLLGQFSAKPSNSMATMPENLDKNRNTDVLPDDDHLAYLSAYVRGRTQYINAVYLPSFHHRHGFVLTQLPIPNNTLIDFWRLVDGCHVTTIVSLGSDHEKETVKDFCQYWLHETGEVLTTGPYSITTKSTSIMVFVLSQNDESSREVEVLHYKNWADEVPSDTSSLLHLVDTVKAIQTDNASTPIIIQCIDGAAKSGLFAVLCDVISRVTHDDEVDIYLTAREVQRIRPQAVATQTQYRYLYKAAQEYIRHVGVYANSGVR</sequence>
<gene>
    <name evidence="9" type="ORF">BaRGS_00022249</name>
</gene>
<dbReference type="InterPro" id="IPR050348">
    <property type="entry name" value="Protein-Tyr_Phosphatase"/>
</dbReference>
<feature type="domain" description="Tyrosine-protein phosphatase" evidence="7">
    <location>
        <begin position="715"/>
        <end position="970"/>
    </location>
</feature>
<dbReference type="FunFam" id="3.90.190.10:FF:000102">
    <property type="entry name" value="Receptor-type tyrosine-protein phosphatase"/>
    <property type="match status" value="1"/>
</dbReference>
<dbReference type="PROSITE" id="PS00383">
    <property type="entry name" value="TYR_PHOSPHATASE_1"/>
    <property type="match status" value="1"/>
</dbReference>
<feature type="compositionally biased region" description="Low complexity" evidence="5">
    <location>
        <begin position="351"/>
        <end position="360"/>
    </location>
</feature>
<accession>A0ABD0KHB0</accession>
<dbReference type="PRINTS" id="PR00700">
    <property type="entry name" value="PRTYPHPHTASE"/>
</dbReference>
<keyword evidence="6" id="KW-0812">Transmembrane</keyword>
<dbReference type="SUPFAM" id="SSF52799">
    <property type="entry name" value="(Phosphotyrosine protein) phosphatases II"/>
    <property type="match status" value="2"/>
</dbReference>
<dbReference type="InterPro" id="IPR000387">
    <property type="entry name" value="Tyr_Pase_dom"/>
</dbReference>
<feature type="domain" description="Tyrosine specific protein phosphatases" evidence="8">
    <location>
        <begin position="603"/>
        <end position="676"/>
    </location>
</feature>
<name>A0ABD0KHB0_9CAEN</name>
<feature type="non-terminal residue" evidence="9">
    <location>
        <position position="1"/>
    </location>
</feature>
<keyword evidence="10" id="KW-1185">Reference proteome</keyword>
<dbReference type="PANTHER" id="PTHR19134">
    <property type="entry name" value="RECEPTOR-TYPE TYROSINE-PROTEIN PHOSPHATASE"/>
    <property type="match status" value="1"/>
</dbReference>
<dbReference type="PANTHER" id="PTHR19134:SF449">
    <property type="entry name" value="TYROSINE-PROTEIN PHOSPHATASE 1"/>
    <property type="match status" value="1"/>
</dbReference>
<comment type="caution">
    <text evidence="9">The sequence shown here is derived from an EMBL/GenBank/DDBJ whole genome shotgun (WGS) entry which is preliminary data.</text>
</comment>
<evidence type="ECO:0000313" key="9">
    <source>
        <dbReference type="EMBL" id="KAK7486583.1"/>
    </source>
</evidence>
<evidence type="ECO:0000256" key="3">
    <source>
        <dbReference type="ARBA" id="ARBA00022912"/>
    </source>
</evidence>
<feature type="compositionally biased region" description="Polar residues" evidence="5">
    <location>
        <begin position="238"/>
        <end position="252"/>
    </location>
</feature>
<feature type="domain" description="Tyrosine-protein phosphatase" evidence="7">
    <location>
        <begin position="453"/>
        <end position="685"/>
    </location>
</feature>
<dbReference type="Gene3D" id="2.170.300.10">
    <property type="entry name" value="Tie2 ligand-binding domain superfamily"/>
    <property type="match status" value="1"/>
</dbReference>
<keyword evidence="6" id="KW-0472">Membrane</keyword>
<dbReference type="SMART" id="SM00404">
    <property type="entry name" value="PTPc_motif"/>
    <property type="match status" value="2"/>
</dbReference>
<proteinExistence type="predicted"/>
<feature type="region of interest" description="Disordered" evidence="5">
    <location>
        <begin position="385"/>
        <end position="415"/>
    </location>
</feature>
<reference evidence="9 10" key="1">
    <citation type="journal article" date="2023" name="Sci. Data">
        <title>Genome assembly of the Korean intertidal mud-creeper Batillaria attramentaria.</title>
        <authorList>
            <person name="Patra A.K."/>
            <person name="Ho P.T."/>
            <person name="Jun S."/>
            <person name="Lee S.J."/>
            <person name="Kim Y."/>
            <person name="Won Y.J."/>
        </authorList>
    </citation>
    <scope>NUCLEOTIDE SEQUENCE [LARGE SCALE GENOMIC DNA]</scope>
    <source>
        <strain evidence="9">Wonlab-2016</strain>
    </source>
</reference>
<organism evidence="9 10">
    <name type="scientific">Batillaria attramentaria</name>
    <dbReference type="NCBI Taxonomy" id="370345"/>
    <lineage>
        <taxon>Eukaryota</taxon>
        <taxon>Metazoa</taxon>
        <taxon>Spiralia</taxon>
        <taxon>Lophotrochozoa</taxon>
        <taxon>Mollusca</taxon>
        <taxon>Gastropoda</taxon>
        <taxon>Caenogastropoda</taxon>
        <taxon>Sorbeoconcha</taxon>
        <taxon>Cerithioidea</taxon>
        <taxon>Batillariidae</taxon>
        <taxon>Batillaria</taxon>
    </lineage>
</organism>
<protein>
    <recommendedName>
        <fullName evidence="1">protein-tyrosine-phosphatase</fullName>
        <ecNumber evidence="1">3.1.3.48</ecNumber>
    </recommendedName>
</protein>
<keyword evidence="6" id="KW-1133">Transmembrane helix</keyword>
<evidence type="ECO:0000259" key="7">
    <source>
        <dbReference type="PROSITE" id="PS50055"/>
    </source>
</evidence>
<dbReference type="InterPro" id="IPR003595">
    <property type="entry name" value="Tyr_Pase_cat"/>
</dbReference>
<dbReference type="PROSITE" id="PS50056">
    <property type="entry name" value="TYR_PHOSPHATASE_2"/>
    <property type="match status" value="2"/>
</dbReference>
<feature type="compositionally biased region" description="Polar residues" evidence="5">
    <location>
        <begin position="335"/>
        <end position="346"/>
    </location>
</feature>
<keyword evidence="3" id="KW-0904">Protein phosphatase</keyword>
<evidence type="ECO:0000256" key="2">
    <source>
        <dbReference type="ARBA" id="ARBA00022801"/>
    </source>
</evidence>
<dbReference type="InterPro" id="IPR000242">
    <property type="entry name" value="PTP_cat"/>
</dbReference>
<dbReference type="GO" id="GO:0004725">
    <property type="term" value="F:protein tyrosine phosphatase activity"/>
    <property type="evidence" value="ECO:0007669"/>
    <property type="project" value="UniProtKB-EC"/>
</dbReference>
<feature type="region of interest" description="Disordered" evidence="5">
    <location>
        <begin position="233"/>
        <end position="361"/>
    </location>
</feature>
<dbReference type="PROSITE" id="PS50055">
    <property type="entry name" value="TYR_PHOSPHATASE_PTP"/>
    <property type="match status" value="2"/>
</dbReference>
<evidence type="ECO:0000256" key="5">
    <source>
        <dbReference type="SAM" id="MobiDB-lite"/>
    </source>
</evidence>
<keyword evidence="2" id="KW-0378">Hydrolase</keyword>